<dbReference type="AlphaFoldDB" id="A0A401H3H5"/>
<gene>
    <name evidence="1" type="ORF">SCP_1403470</name>
</gene>
<evidence type="ECO:0000313" key="2">
    <source>
        <dbReference type="Proteomes" id="UP000287166"/>
    </source>
</evidence>
<evidence type="ECO:0000313" key="1">
    <source>
        <dbReference type="EMBL" id="GBE88939.1"/>
    </source>
</evidence>
<protein>
    <submittedName>
        <fullName evidence="1">Uncharacterized protein</fullName>
    </submittedName>
</protein>
<comment type="caution">
    <text evidence="1">The sequence shown here is derived from an EMBL/GenBank/DDBJ whole genome shotgun (WGS) entry which is preliminary data.</text>
</comment>
<reference evidence="1 2" key="1">
    <citation type="journal article" date="2018" name="Sci. Rep.">
        <title>Genome sequence of the cauliflower mushroom Sparassis crispa (Hanabiratake) and its association with beneficial usage.</title>
        <authorList>
            <person name="Kiyama R."/>
            <person name="Furutani Y."/>
            <person name="Kawaguchi K."/>
            <person name="Nakanishi T."/>
        </authorList>
    </citation>
    <scope>NUCLEOTIDE SEQUENCE [LARGE SCALE GENOMIC DNA]</scope>
</reference>
<keyword evidence="2" id="KW-1185">Reference proteome</keyword>
<dbReference type="GeneID" id="38785856"/>
<sequence>MKISNLPIRTTLLITDARHGYPEERRLKQSVSLPLGDYIDPIIPSGCLCTREDAHLVDRGSFFLPPPVHDCCRHSPRTARPGRRLRNRALNVESGWTAIYTALPPHHLSHQHLPYVQEETLAPLGASSEDMEHRVEQAKLGLRYHQRRTSTPLDARAVHLTIVGNDTRTKHRDGRRHSPHLRCTHAATPWIGRTGSAHFRAS</sequence>
<dbReference type="Proteomes" id="UP000287166">
    <property type="component" value="Unassembled WGS sequence"/>
</dbReference>
<accession>A0A401H3H5</accession>
<dbReference type="RefSeq" id="XP_027619852.1">
    <property type="nucleotide sequence ID" value="XM_027764051.1"/>
</dbReference>
<dbReference type="EMBL" id="BFAD01000014">
    <property type="protein sequence ID" value="GBE88939.1"/>
    <property type="molecule type" value="Genomic_DNA"/>
</dbReference>
<organism evidence="1 2">
    <name type="scientific">Sparassis crispa</name>
    <dbReference type="NCBI Taxonomy" id="139825"/>
    <lineage>
        <taxon>Eukaryota</taxon>
        <taxon>Fungi</taxon>
        <taxon>Dikarya</taxon>
        <taxon>Basidiomycota</taxon>
        <taxon>Agaricomycotina</taxon>
        <taxon>Agaricomycetes</taxon>
        <taxon>Polyporales</taxon>
        <taxon>Sparassidaceae</taxon>
        <taxon>Sparassis</taxon>
    </lineage>
</organism>
<dbReference type="InParanoid" id="A0A401H3H5"/>
<name>A0A401H3H5_9APHY</name>
<proteinExistence type="predicted"/>